<name>A0ABU9DCM6_9BACL</name>
<dbReference type="Proteomes" id="UP001469365">
    <property type="component" value="Unassembled WGS sequence"/>
</dbReference>
<proteinExistence type="predicted"/>
<dbReference type="InterPro" id="IPR002347">
    <property type="entry name" value="SDR_fam"/>
</dbReference>
<keyword evidence="4" id="KW-1185">Reference proteome</keyword>
<dbReference type="PANTHER" id="PTHR43544:SF7">
    <property type="entry name" value="NADB-LER2"/>
    <property type="match status" value="1"/>
</dbReference>
<evidence type="ECO:0000256" key="2">
    <source>
        <dbReference type="ARBA" id="ARBA00023002"/>
    </source>
</evidence>
<dbReference type="RefSeq" id="WP_341413660.1">
    <property type="nucleotide sequence ID" value="NZ_JBBPCC010000001.1"/>
</dbReference>
<protein>
    <submittedName>
        <fullName evidence="3">SDR family NAD(P)-dependent oxidoreductase</fullName>
    </submittedName>
</protein>
<reference evidence="3 4" key="1">
    <citation type="submission" date="2024-04" db="EMBL/GenBank/DDBJ databases">
        <title>draft genome sequnece of Paenibacillus filicis.</title>
        <authorList>
            <person name="Kim D.-U."/>
        </authorList>
    </citation>
    <scope>NUCLEOTIDE SEQUENCE [LARGE SCALE GENOMIC DNA]</scope>
    <source>
        <strain evidence="3 4">KACC14197</strain>
    </source>
</reference>
<accession>A0ABU9DCM6</accession>
<dbReference type="Pfam" id="PF00106">
    <property type="entry name" value="adh_short"/>
    <property type="match status" value="1"/>
</dbReference>
<keyword evidence="2" id="KW-0560">Oxidoreductase</keyword>
<dbReference type="SUPFAM" id="SSF51735">
    <property type="entry name" value="NAD(P)-binding Rossmann-fold domains"/>
    <property type="match status" value="1"/>
</dbReference>
<evidence type="ECO:0000313" key="3">
    <source>
        <dbReference type="EMBL" id="MEK8126607.1"/>
    </source>
</evidence>
<dbReference type="Gene3D" id="3.40.50.720">
    <property type="entry name" value="NAD(P)-binding Rossmann-like Domain"/>
    <property type="match status" value="1"/>
</dbReference>
<dbReference type="EMBL" id="JBBPCC010000001">
    <property type="protein sequence ID" value="MEK8126607.1"/>
    <property type="molecule type" value="Genomic_DNA"/>
</dbReference>
<dbReference type="InterPro" id="IPR036291">
    <property type="entry name" value="NAD(P)-bd_dom_sf"/>
</dbReference>
<sequence>MSKIKTICITGADRGLGFELTENFLKRGYKVFAGKYLAEWKELDNLAEQYGDRIVPIQMDVSSDDSIKRVGEVISQHTDQLDMLINNAGVLLERDVTVYDELNFNHMMKELDVNAVGPLRMTKALVKLIMNSDSKLIINISSEAGQIEQQERKGWYGYCMSKAALNIQSNILHNHLKKEGGRVLVIYPGWMQTYMNGGELDTTAELTPKQAAAYIAETIVRLGAEAVGDRPLFVDNKGERMAW</sequence>
<evidence type="ECO:0000256" key="1">
    <source>
        <dbReference type="ARBA" id="ARBA00022857"/>
    </source>
</evidence>
<dbReference type="PANTHER" id="PTHR43544">
    <property type="entry name" value="SHORT-CHAIN DEHYDROGENASE/REDUCTASE"/>
    <property type="match status" value="1"/>
</dbReference>
<comment type="caution">
    <text evidence="3">The sequence shown here is derived from an EMBL/GenBank/DDBJ whole genome shotgun (WGS) entry which is preliminary data.</text>
</comment>
<keyword evidence="1" id="KW-0521">NADP</keyword>
<gene>
    <name evidence="3" type="ORF">WMW72_01650</name>
</gene>
<organism evidence="3 4">
    <name type="scientific">Paenibacillus filicis</name>
    <dbReference type="NCBI Taxonomy" id="669464"/>
    <lineage>
        <taxon>Bacteria</taxon>
        <taxon>Bacillati</taxon>
        <taxon>Bacillota</taxon>
        <taxon>Bacilli</taxon>
        <taxon>Bacillales</taxon>
        <taxon>Paenibacillaceae</taxon>
        <taxon>Paenibacillus</taxon>
    </lineage>
</organism>
<dbReference type="PRINTS" id="PR00081">
    <property type="entry name" value="GDHRDH"/>
</dbReference>
<dbReference type="InterPro" id="IPR051468">
    <property type="entry name" value="Fungal_SecMetab_SDRs"/>
</dbReference>
<evidence type="ECO:0000313" key="4">
    <source>
        <dbReference type="Proteomes" id="UP001469365"/>
    </source>
</evidence>